<proteinExistence type="predicted"/>
<reference evidence="1 2" key="1">
    <citation type="journal article" date="2016" name="Nat. Biotechnol.">
        <title>Measurement of bacterial replication rates in microbial communities.</title>
        <authorList>
            <person name="Brown C.T."/>
            <person name="Olm M.R."/>
            <person name="Thomas B.C."/>
            <person name="Banfield J.F."/>
        </authorList>
    </citation>
    <scope>NUCLEOTIDE SEQUENCE [LARGE SCALE GENOMIC DNA]</scope>
    <source>
        <strain evidence="1">46_33</strain>
    </source>
</reference>
<dbReference type="STRING" id="626940.BHW43_10975"/>
<evidence type="ECO:0000313" key="2">
    <source>
        <dbReference type="Proteomes" id="UP000186777"/>
    </source>
</evidence>
<dbReference type="RefSeq" id="WP_303680559.1">
    <property type="nucleotide sequence ID" value="NZ_DBGEAD010000154.1"/>
</dbReference>
<dbReference type="InterPro" id="IPR007553">
    <property type="entry name" value="2-thiour_desulf"/>
</dbReference>
<gene>
    <name evidence="1" type="ORF">BHW43_10975</name>
</gene>
<dbReference type="Proteomes" id="UP000186777">
    <property type="component" value="Unassembled WGS sequence"/>
</dbReference>
<name>A0A1Q6R1E5_9FIRM</name>
<evidence type="ECO:0000313" key="1">
    <source>
        <dbReference type="EMBL" id="OLA36147.1"/>
    </source>
</evidence>
<accession>A0A1Q6R1E5</accession>
<comment type="caution">
    <text evidence="1">The sequence shown here is derived from an EMBL/GenBank/DDBJ whole genome shotgun (WGS) entry which is preliminary data.</text>
</comment>
<dbReference type="PANTHER" id="PTHR30087:SF1">
    <property type="entry name" value="HYPOTHETICAL CYTOSOLIC PROTEIN"/>
    <property type="match status" value="1"/>
</dbReference>
<dbReference type="PANTHER" id="PTHR30087">
    <property type="entry name" value="INNER MEMBRANE PROTEIN"/>
    <property type="match status" value="1"/>
</dbReference>
<dbReference type="Pfam" id="PF04463">
    <property type="entry name" value="2-thiour_desulf"/>
    <property type="match status" value="1"/>
</dbReference>
<dbReference type="AlphaFoldDB" id="A0A1Q6R1E5"/>
<sequence length="142" mass="15008">MKILVSACLLGKNCKYNGGNNLNQSVLEFIEGHEVIGVCPEQLGGLSTPRLPAEIVDGVVTNKEGVSVDAEFRKGAQAALTAALENKVDFAILQSRSPSCGVKEIYDGSFSGKKVKGQGVFARLLAAHGIKVLDAENIAEHK</sequence>
<organism evidence="1 2">
    <name type="scientific">Phascolarctobacterium succinatutens</name>
    <dbReference type="NCBI Taxonomy" id="626940"/>
    <lineage>
        <taxon>Bacteria</taxon>
        <taxon>Bacillati</taxon>
        <taxon>Bacillota</taxon>
        <taxon>Negativicutes</taxon>
        <taxon>Acidaminococcales</taxon>
        <taxon>Acidaminococcaceae</taxon>
        <taxon>Phascolarctobacterium</taxon>
    </lineage>
</organism>
<dbReference type="EMBL" id="MNTG01000048">
    <property type="protein sequence ID" value="OLA36147.1"/>
    <property type="molecule type" value="Genomic_DNA"/>
</dbReference>
<protein>
    <submittedName>
        <fullName evidence="1">Uncharacterized protein</fullName>
    </submittedName>
</protein>